<dbReference type="Proteomes" id="UP001159364">
    <property type="component" value="Linkage Group LG06"/>
</dbReference>
<feature type="region of interest" description="Disordered" evidence="4">
    <location>
        <begin position="206"/>
        <end position="238"/>
    </location>
</feature>
<organism evidence="7 8">
    <name type="scientific">Erythroxylum novogranatense</name>
    <dbReference type="NCBI Taxonomy" id="1862640"/>
    <lineage>
        <taxon>Eukaryota</taxon>
        <taxon>Viridiplantae</taxon>
        <taxon>Streptophyta</taxon>
        <taxon>Embryophyta</taxon>
        <taxon>Tracheophyta</taxon>
        <taxon>Spermatophyta</taxon>
        <taxon>Magnoliopsida</taxon>
        <taxon>eudicotyledons</taxon>
        <taxon>Gunneridae</taxon>
        <taxon>Pentapetalae</taxon>
        <taxon>rosids</taxon>
        <taxon>fabids</taxon>
        <taxon>Malpighiales</taxon>
        <taxon>Erythroxylaceae</taxon>
        <taxon>Erythroxylum</taxon>
    </lineage>
</organism>
<keyword evidence="1" id="KW-0479">Metal-binding</keyword>
<dbReference type="InterPro" id="IPR036875">
    <property type="entry name" value="Znf_CCHC_sf"/>
</dbReference>
<dbReference type="InterPro" id="IPR012337">
    <property type="entry name" value="RNaseH-like_sf"/>
</dbReference>
<dbReference type="Pfam" id="PF00665">
    <property type="entry name" value="rve"/>
    <property type="match status" value="1"/>
</dbReference>
<dbReference type="GO" id="GO:0015074">
    <property type="term" value="P:DNA integration"/>
    <property type="evidence" value="ECO:0007669"/>
    <property type="project" value="InterPro"/>
</dbReference>
<evidence type="ECO:0000313" key="8">
    <source>
        <dbReference type="Proteomes" id="UP001159364"/>
    </source>
</evidence>
<proteinExistence type="predicted"/>
<dbReference type="InterPro" id="IPR001878">
    <property type="entry name" value="Znf_CCHC"/>
</dbReference>
<dbReference type="SMART" id="SM00343">
    <property type="entry name" value="ZnF_C2HC"/>
    <property type="match status" value="1"/>
</dbReference>
<sequence length="694" mass="79925">MSSSVNLRSLMDSYKLTGPNFLDWLRNLRIVLRSEELGYVLDVLLPDPPAVDASDEDQKAYRKHLKDSDMATCIMLASMSPELQKQHESMDANTIVFHLGELFDEQARSERFETSRLLFTTKMTPGSSAVQYALKMNGYIERLTVLGFVMDYELSVELILVGFSDSYSQFVLNYRMNQISMTIPELINLLKTAEQSIKKDSKPVLVVDSSSSGSKKKKLKKKRSKKSKGSAAKKKTKETAPKGTCFHCGKTGHWKRNCKVYLEELKQKKASDASASSSKMTKLPFKGKGERATGVLDLIHSDVCGPMSIHARSGCLYFNTFIDDYSRYGYLYLMRYKSEAFEKFKQFRNEIENQLGKSIKILRSDRGGEYLDQQFLDYLRDNGILSQWTPPYTPQHNGVAERRNRTLLDMVRSMMGFAKLPKSFWGYALETVVYLLNRVPSKTVDVTPYEIWTNKRPYLTHLKVWGCPAYVKRIQSDKLDVKSNKCLFVGYPKETMGYQFYLAKEQKVFVLKHAVFLEKEFLLQEDSGSKIELEEVQDARTDADQLPEPETVTHTDEVTVQPSTTHEIRRSRRIRSVPERYGFLMNEHNDVLLIECDEPTTYEEVLKSSESEKWLHAMKSEMDSMYENQVWTLVEEPEGIKPIGCKWVFKKKTDMDGNVITYKARLVAEDFRQRQGIDYDETFIDAILNPLGYS</sequence>
<dbReference type="EMBL" id="JAIWQS010000006">
    <property type="protein sequence ID" value="KAJ8761673.1"/>
    <property type="molecule type" value="Genomic_DNA"/>
</dbReference>
<dbReference type="Gene3D" id="4.10.60.10">
    <property type="entry name" value="Zinc finger, CCHC-type"/>
    <property type="match status" value="1"/>
</dbReference>
<evidence type="ECO:0000259" key="6">
    <source>
        <dbReference type="PROSITE" id="PS50994"/>
    </source>
</evidence>
<evidence type="ECO:0000256" key="2">
    <source>
        <dbReference type="ARBA" id="ARBA00022801"/>
    </source>
</evidence>
<dbReference type="Pfam" id="PF25597">
    <property type="entry name" value="SH3_retrovirus"/>
    <property type="match status" value="1"/>
</dbReference>
<dbReference type="SUPFAM" id="SSF57756">
    <property type="entry name" value="Retrovirus zinc finger-like domains"/>
    <property type="match status" value="1"/>
</dbReference>
<keyword evidence="3" id="KW-0862">Zinc</keyword>
<dbReference type="PROSITE" id="PS50158">
    <property type="entry name" value="ZF_CCHC"/>
    <property type="match status" value="1"/>
</dbReference>
<accession>A0AAV8T617</accession>
<dbReference type="InterPro" id="IPR036397">
    <property type="entry name" value="RNaseH_sf"/>
</dbReference>
<keyword evidence="3" id="KW-0863">Zinc-finger</keyword>
<dbReference type="Pfam" id="PF00098">
    <property type="entry name" value="zf-CCHC"/>
    <property type="match status" value="1"/>
</dbReference>
<dbReference type="InterPro" id="IPR039537">
    <property type="entry name" value="Retrotran_Ty1/copia-like"/>
</dbReference>
<keyword evidence="8" id="KW-1185">Reference proteome</keyword>
<dbReference type="PANTHER" id="PTHR42648">
    <property type="entry name" value="TRANSPOSASE, PUTATIVE-RELATED"/>
    <property type="match status" value="1"/>
</dbReference>
<reference evidence="7 8" key="1">
    <citation type="submission" date="2021-09" db="EMBL/GenBank/DDBJ databases">
        <title>Genomic insights and catalytic innovation underlie evolution of tropane alkaloids biosynthesis.</title>
        <authorList>
            <person name="Wang Y.-J."/>
            <person name="Tian T."/>
            <person name="Huang J.-P."/>
            <person name="Huang S.-X."/>
        </authorList>
    </citation>
    <scope>NUCLEOTIDE SEQUENCE [LARGE SCALE GENOMIC DNA]</scope>
    <source>
        <strain evidence="7">KIB-2018</strain>
        <tissue evidence="7">Leaf</tissue>
    </source>
</reference>
<dbReference type="PANTHER" id="PTHR42648:SF27">
    <property type="entry name" value="RNA-DIRECTED DNA POLYMERASE"/>
    <property type="match status" value="1"/>
</dbReference>
<dbReference type="GO" id="GO:0008270">
    <property type="term" value="F:zinc ion binding"/>
    <property type="evidence" value="ECO:0007669"/>
    <property type="project" value="UniProtKB-KW"/>
</dbReference>
<evidence type="ECO:0000256" key="3">
    <source>
        <dbReference type="PROSITE-ProRule" id="PRU00047"/>
    </source>
</evidence>
<dbReference type="PROSITE" id="PS50994">
    <property type="entry name" value="INTEGRASE"/>
    <property type="match status" value="1"/>
</dbReference>
<feature type="domain" description="CCHC-type" evidence="5">
    <location>
        <begin position="245"/>
        <end position="259"/>
    </location>
</feature>
<feature type="domain" description="Integrase catalytic" evidence="6">
    <location>
        <begin position="280"/>
        <end position="456"/>
    </location>
</feature>
<feature type="compositionally biased region" description="Basic residues" evidence="4">
    <location>
        <begin position="214"/>
        <end position="236"/>
    </location>
</feature>
<gene>
    <name evidence="7" type="ORF">K2173_004449</name>
</gene>
<dbReference type="SUPFAM" id="SSF53098">
    <property type="entry name" value="Ribonuclease H-like"/>
    <property type="match status" value="1"/>
</dbReference>
<evidence type="ECO:0000256" key="4">
    <source>
        <dbReference type="SAM" id="MobiDB-lite"/>
    </source>
</evidence>
<protein>
    <submittedName>
        <fullName evidence="7">Uncharacterized protein</fullName>
    </submittedName>
</protein>
<dbReference type="Pfam" id="PF07727">
    <property type="entry name" value="RVT_2"/>
    <property type="match status" value="1"/>
</dbReference>
<dbReference type="InterPro" id="IPR001584">
    <property type="entry name" value="Integrase_cat-core"/>
</dbReference>
<evidence type="ECO:0000313" key="7">
    <source>
        <dbReference type="EMBL" id="KAJ8761673.1"/>
    </source>
</evidence>
<evidence type="ECO:0000259" key="5">
    <source>
        <dbReference type="PROSITE" id="PS50158"/>
    </source>
</evidence>
<dbReference type="GO" id="GO:0003676">
    <property type="term" value="F:nucleic acid binding"/>
    <property type="evidence" value="ECO:0007669"/>
    <property type="project" value="InterPro"/>
</dbReference>
<dbReference type="InterPro" id="IPR013103">
    <property type="entry name" value="RVT_2"/>
</dbReference>
<evidence type="ECO:0000256" key="1">
    <source>
        <dbReference type="ARBA" id="ARBA00022723"/>
    </source>
</evidence>
<dbReference type="Pfam" id="PF14223">
    <property type="entry name" value="Retrotran_gag_2"/>
    <property type="match status" value="1"/>
</dbReference>
<dbReference type="AlphaFoldDB" id="A0AAV8T617"/>
<comment type="caution">
    <text evidence="7">The sequence shown here is derived from an EMBL/GenBank/DDBJ whole genome shotgun (WGS) entry which is preliminary data.</text>
</comment>
<dbReference type="GO" id="GO:0016787">
    <property type="term" value="F:hydrolase activity"/>
    <property type="evidence" value="ECO:0007669"/>
    <property type="project" value="UniProtKB-KW"/>
</dbReference>
<name>A0AAV8T617_9ROSI</name>
<dbReference type="InterPro" id="IPR057670">
    <property type="entry name" value="SH3_retrovirus"/>
</dbReference>
<keyword evidence="2" id="KW-0378">Hydrolase</keyword>
<dbReference type="Gene3D" id="3.30.420.10">
    <property type="entry name" value="Ribonuclease H-like superfamily/Ribonuclease H"/>
    <property type="match status" value="1"/>
</dbReference>